<evidence type="ECO:0000313" key="2">
    <source>
        <dbReference type="EMBL" id="CAK8996331.1"/>
    </source>
</evidence>
<feature type="compositionally biased region" description="Basic residues" evidence="1">
    <location>
        <begin position="132"/>
        <end position="156"/>
    </location>
</feature>
<name>A0ABP0I180_9DINO</name>
<sequence>MGTLYEAWTECAGEWNKSRLYLSAKSKDSTKRRGVRRWMFYSELVQRFGEEGAAAIVAHKLENAELKEKEIKCHADAPSCEALKQYLAFDSEVEVEEHEEVVQQLYQAIEDDDSDESGEGKKEKKEAAKSKKDQKKTDKKSKKGKKKEKQPKRGKANKKDKEKKSGRNEKDAKKAEEEEKAAQAKEAKKNLCKDAKKAWLFLQGVHCQVLYYMCIKSFRKVHQVLGPHIPTPSCPHQAIDAASRKVKDSQTCLANIQHLPRAHRSRNIPD</sequence>
<reference evidence="2 3" key="1">
    <citation type="submission" date="2024-02" db="EMBL/GenBank/DDBJ databases">
        <authorList>
            <person name="Chen Y."/>
            <person name="Shah S."/>
            <person name="Dougan E. K."/>
            <person name="Thang M."/>
            <person name="Chan C."/>
        </authorList>
    </citation>
    <scope>NUCLEOTIDE SEQUENCE [LARGE SCALE GENOMIC DNA]</scope>
</reference>
<comment type="caution">
    <text evidence="2">The sequence shown here is derived from an EMBL/GenBank/DDBJ whole genome shotgun (WGS) entry which is preliminary data.</text>
</comment>
<feature type="compositionally biased region" description="Basic and acidic residues" evidence="1">
    <location>
        <begin position="118"/>
        <end position="131"/>
    </location>
</feature>
<accession>A0ABP0I180</accession>
<feature type="compositionally biased region" description="Basic and acidic residues" evidence="1">
    <location>
        <begin position="157"/>
        <end position="181"/>
    </location>
</feature>
<evidence type="ECO:0000256" key="1">
    <source>
        <dbReference type="SAM" id="MobiDB-lite"/>
    </source>
</evidence>
<proteinExistence type="predicted"/>
<protein>
    <submittedName>
        <fullName evidence="2">Uncharacterized protein</fullName>
    </submittedName>
</protein>
<dbReference type="Proteomes" id="UP001642464">
    <property type="component" value="Unassembled WGS sequence"/>
</dbReference>
<evidence type="ECO:0000313" key="3">
    <source>
        <dbReference type="Proteomes" id="UP001642464"/>
    </source>
</evidence>
<keyword evidence="3" id="KW-1185">Reference proteome</keyword>
<dbReference type="EMBL" id="CAXAMM010002492">
    <property type="protein sequence ID" value="CAK8996331.1"/>
    <property type="molecule type" value="Genomic_DNA"/>
</dbReference>
<feature type="region of interest" description="Disordered" evidence="1">
    <location>
        <begin position="109"/>
        <end position="181"/>
    </location>
</feature>
<gene>
    <name evidence="2" type="ORF">SCF082_LOCUS4742</name>
</gene>
<organism evidence="2 3">
    <name type="scientific">Durusdinium trenchii</name>
    <dbReference type="NCBI Taxonomy" id="1381693"/>
    <lineage>
        <taxon>Eukaryota</taxon>
        <taxon>Sar</taxon>
        <taxon>Alveolata</taxon>
        <taxon>Dinophyceae</taxon>
        <taxon>Suessiales</taxon>
        <taxon>Symbiodiniaceae</taxon>
        <taxon>Durusdinium</taxon>
    </lineage>
</organism>